<evidence type="ECO:0000313" key="3">
    <source>
        <dbReference type="Proteomes" id="UP001187192"/>
    </source>
</evidence>
<accession>A0AA88DTS8</accession>
<dbReference type="AlphaFoldDB" id="A0AA88DTS8"/>
<comment type="caution">
    <text evidence="2">The sequence shown here is derived from an EMBL/GenBank/DDBJ whole genome shotgun (WGS) entry which is preliminary data.</text>
</comment>
<feature type="compositionally biased region" description="Acidic residues" evidence="1">
    <location>
        <begin position="10"/>
        <end position="23"/>
    </location>
</feature>
<evidence type="ECO:0000256" key="1">
    <source>
        <dbReference type="SAM" id="MobiDB-lite"/>
    </source>
</evidence>
<organism evidence="2 3">
    <name type="scientific">Ficus carica</name>
    <name type="common">Common fig</name>
    <dbReference type="NCBI Taxonomy" id="3494"/>
    <lineage>
        <taxon>Eukaryota</taxon>
        <taxon>Viridiplantae</taxon>
        <taxon>Streptophyta</taxon>
        <taxon>Embryophyta</taxon>
        <taxon>Tracheophyta</taxon>
        <taxon>Spermatophyta</taxon>
        <taxon>Magnoliopsida</taxon>
        <taxon>eudicotyledons</taxon>
        <taxon>Gunneridae</taxon>
        <taxon>Pentapetalae</taxon>
        <taxon>rosids</taxon>
        <taxon>fabids</taxon>
        <taxon>Rosales</taxon>
        <taxon>Moraceae</taxon>
        <taxon>Ficeae</taxon>
        <taxon>Ficus</taxon>
    </lineage>
</organism>
<proteinExistence type="predicted"/>
<reference evidence="2" key="1">
    <citation type="submission" date="2023-07" db="EMBL/GenBank/DDBJ databases">
        <title>draft genome sequence of fig (Ficus carica).</title>
        <authorList>
            <person name="Takahashi T."/>
            <person name="Nishimura K."/>
        </authorList>
    </citation>
    <scope>NUCLEOTIDE SEQUENCE</scope>
</reference>
<name>A0AA88DTS8_FICCA</name>
<feature type="region of interest" description="Disordered" evidence="1">
    <location>
        <begin position="1"/>
        <end position="23"/>
    </location>
</feature>
<evidence type="ECO:0000313" key="2">
    <source>
        <dbReference type="EMBL" id="GMN61141.1"/>
    </source>
</evidence>
<keyword evidence="3" id="KW-1185">Reference proteome</keyword>
<protein>
    <submittedName>
        <fullName evidence="2">Uncharacterized protein</fullName>
    </submittedName>
</protein>
<dbReference type="EMBL" id="BTGU01000107">
    <property type="protein sequence ID" value="GMN61141.1"/>
    <property type="molecule type" value="Genomic_DNA"/>
</dbReference>
<gene>
    <name evidence="2" type="ORF">TIFTF001_030219</name>
</gene>
<sequence>MNEYSSTSDQEQDDVYSENEYSDDDSYLATAVVAVTASRRNRQRDPQPMHNSILTGSMCVEEILIGYEEIIQGLISATNRYISYLFQHSRETTSRWFFKVLKVICALKDEFIRPPDYSVVQHLILEHSNKYRPWFDVVDPLVEEYAADCVPVRGLVDVNADYVLTDGIDSIGVSTGTQQHESSRGVMNQMREMMADDM</sequence>
<dbReference type="Proteomes" id="UP001187192">
    <property type="component" value="Unassembled WGS sequence"/>
</dbReference>